<name>A0ABU6RLB3_9FABA</name>
<dbReference type="EMBL" id="JASCZI010030798">
    <property type="protein sequence ID" value="MED6124851.1"/>
    <property type="molecule type" value="Genomic_DNA"/>
</dbReference>
<accession>A0ABU6RLB3</accession>
<feature type="region of interest" description="Disordered" evidence="1">
    <location>
        <begin position="63"/>
        <end position="84"/>
    </location>
</feature>
<feature type="compositionally biased region" description="Polar residues" evidence="1">
    <location>
        <begin position="63"/>
        <end position="78"/>
    </location>
</feature>
<evidence type="ECO:0000313" key="3">
    <source>
        <dbReference type="Proteomes" id="UP001341840"/>
    </source>
</evidence>
<comment type="caution">
    <text evidence="2">The sequence shown here is derived from an EMBL/GenBank/DDBJ whole genome shotgun (WGS) entry which is preliminary data.</text>
</comment>
<reference evidence="2 3" key="1">
    <citation type="journal article" date="2023" name="Plants (Basel)">
        <title>Bridging the Gap: Combining Genomics and Transcriptomics Approaches to Understand Stylosanthes scabra, an Orphan Legume from the Brazilian Caatinga.</title>
        <authorList>
            <person name="Ferreira-Neto J.R.C."/>
            <person name="da Silva M.D."/>
            <person name="Binneck E."/>
            <person name="de Melo N.F."/>
            <person name="da Silva R.H."/>
            <person name="de Melo A.L.T.M."/>
            <person name="Pandolfi V."/>
            <person name="Bustamante F.O."/>
            <person name="Brasileiro-Vidal A.C."/>
            <person name="Benko-Iseppon A.M."/>
        </authorList>
    </citation>
    <scope>NUCLEOTIDE SEQUENCE [LARGE SCALE GENOMIC DNA]</scope>
    <source>
        <tissue evidence="2">Leaves</tissue>
    </source>
</reference>
<dbReference type="Proteomes" id="UP001341840">
    <property type="component" value="Unassembled WGS sequence"/>
</dbReference>
<evidence type="ECO:0000256" key="1">
    <source>
        <dbReference type="SAM" id="MobiDB-lite"/>
    </source>
</evidence>
<proteinExistence type="predicted"/>
<keyword evidence="3" id="KW-1185">Reference proteome</keyword>
<sequence>MEVLCGFGSRKIPRPSDGKLRQVPVINYKLPGENLDALEMVAVEKFGGIGCTIIFRAAKVRTTTNNQRSGGKNLQGKATGQGMG</sequence>
<protein>
    <submittedName>
        <fullName evidence="2">Uncharacterized protein</fullName>
    </submittedName>
</protein>
<evidence type="ECO:0000313" key="2">
    <source>
        <dbReference type="EMBL" id="MED6124851.1"/>
    </source>
</evidence>
<organism evidence="2 3">
    <name type="scientific">Stylosanthes scabra</name>
    <dbReference type="NCBI Taxonomy" id="79078"/>
    <lineage>
        <taxon>Eukaryota</taxon>
        <taxon>Viridiplantae</taxon>
        <taxon>Streptophyta</taxon>
        <taxon>Embryophyta</taxon>
        <taxon>Tracheophyta</taxon>
        <taxon>Spermatophyta</taxon>
        <taxon>Magnoliopsida</taxon>
        <taxon>eudicotyledons</taxon>
        <taxon>Gunneridae</taxon>
        <taxon>Pentapetalae</taxon>
        <taxon>rosids</taxon>
        <taxon>fabids</taxon>
        <taxon>Fabales</taxon>
        <taxon>Fabaceae</taxon>
        <taxon>Papilionoideae</taxon>
        <taxon>50 kb inversion clade</taxon>
        <taxon>dalbergioids sensu lato</taxon>
        <taxon>Dalbergieae</taxon>
        <taxon>Pterocarpus clade</taxon>
        <taxon>Stylosanthes</taxon>
    </lineage>
</organism>
<gene>
    <name evidence="2" type="ORF">PIB30_062865</name>
</gene>